<name>A0A6H5IH02_9HYME</name>
<feature type="region of interest" description="Disordered" evidence="1">
    <location>
        <begin position="51"/>
        <end position="77"/>
    </location>
</feature>
<feature type="non-terminal residue" evidence="2">
    <location>
        <position position="108"/>
    </location>
</feature>
<organism evidence="2 3">
    <name type="scientific">Trichogramma brassicae</name>
    <dbReference type="NCBI Taxonomy" id="86971"/>
    <lineage>
        <taxon>Eukaryota</taxon>
        <taxon>Metazoa</taxon>
        <taxon>Ecdysozoa</taxon>
        <taxon>Arthropoda</taxon>
        <taxon>Hexapoda</taxon>
        <taxon>Insecta</taxon>
        <taxon>Pterygota</taxon>
        <taxon>Neoptera</taxon>
        <taxon>Endopterygota</taxon>
        <taxon>Hymenoptera</taxon>
        <taxon>Apocrita</taxon>
        <taxon>Proctotrupomorpha</taxon>
        <taxon>Chalcidoidea</taxon>
        <taxon>Trichogrammatidae</taxon>
        <taxon>Trichogramma</taxon>
    </lineage>
</organism>
<keyword evidence="3" id="KW-1185">Reference proteome</keyword>
<dbReference type="AlphaFoldDB" id="A0A6H5IH02"/>
<evidence type="ECO:0000313" key="3">
    <source>
        <dbReference type="Proteomes" id="UP000479190"/>
    </source>
</evidence>
<protein>
    <submittedName>
        <fullName evidence="2">Uncharacterized protein</fullName>
    </submittedName>
</protein>
<evidence type="ECO:0000256" key="1">
    <source>
        <dbReference type="SAM" id="MobiDB-lite"/>
    </source>
</evidence>
<proteinExistence type="predicted"/>
<dbReference type="EMBL" id="CADCXV010000815">
    <property type="protein sequence ID" value="CAB0036310.1"/>
    <property type="molecule type" value="Genomic_DNA"/>
</dbReference>
<gene>
    <name evidence="2" type="ORF">TBRA_LOCUS8182</name>
</gene>
<dbReference type="Proteomes" id="UP000479190">
    <property type="component" value="Unassembled WGS sequence"/>
</dbReference>
<evidence type="ECO:0000313" key="2">
    <source>
        <dbReference type="EMBL" id="CAB0036310.1"/>
    </source>
</evidence>
<reference evidence="2 3" key="1">
    <citation type="submission" date="2020-02" db="EMBL/GenBank/DDBJ databases">
        <authorList>
            <person name="Ferguson B K."/>
        </authorList>
    </citation>
    <scope>NUCLEOTIDE SEQUENCE [LARGE SCALE GENOMIC DNA]</scope>
</reference>
<accession>A0A6H5IH02</accession>
<sequence length="108" mass="12387">MDRFQGRKCVGRTYAAYRRLSRKELLLDRTKVSSACHASASCAQAFREQKKLGRNPSVGRDEPLPSTGPRSLYARQRCRVPRTATRVTRRQVRGDAARVLIYHCRVPR</sequence>